<dbReference type="GO" id="GO:0009073">
    <property type="term" value="P:aromatic amino acid family biosynthetic process"/>
    <property type="evidence" value="ECO:0007669"/>
    <property type="project" value="UniProtKB-KW"/>
</dbReference>
<keyword evidence="11" id="KW-1185">Reference proteome</keyword>
<dbReference type="SUPFAM" id="SSF55205">
    <property type="entry name" value="EPT/RTPC-like"/>
    <property type="match status" value="1"/>
</dbReference>
<dbReference type="InterPro" id="IPR013792">
    <property type="entry name" value="RNA3'P_cycl/enolpyr_Trfase_a/b"/>
</dbReference>
<dbReference type="GO" id="GO:0008652">
    <property type="term" value="P:amino acid biosynthetic process"/>
    <property type="evidence" value="ECO:0007669"/>
    <property type="project" value="UniProtKB-KW"/>
</dbReference>
<protein>
    <recommendedName>
        <fullName evidence="3">3-phosphoshikimate 1-carboxyvinyltransferase</fullName>
        <ecNumber evidence="3">2.5.1.19</ecNumber>
    </recommendedName>
    <alternativeName>
        <fullName evidence="7">5-enolpyruvylshikimate-3-phosphate synthase</fullName>
    </alternativeName>
</protein>
<dbReference type="EMBL" id="QRUU01000055">
    <property type="protein sequence ID" value="RGR93510.1"/>
    <property type="molecule type" value="Genomic_DNA"/>
</dbReference>
<dbReference type="Gene3D" id="3.65.10.10">
    <property type="entry name" value="Enolpyruvate transferase domain"/>
    <property type="match status" value="3"/>
</dbReference>
<dbReference type="GO" id="GO:0009423">
    <property type="term" value="P:chorismate biosynthetic process"/>
    <property type="evidence" value="ECO:0007669"/>
    <property type="project" value="UniProtKB-UniPathway"/>
</dbReference>
<dbReference type="AlphaFoldDB" id="A0A412GFF3"/>
<dbReference type="EC" id="2.5.1.19" evidence="3"/>
<gene>
    <name evidence="10" type="ORF">DWY20_11510</name>
</gene>
<name>A0A412GFF3_9BACT</name>
<dbReference type="PANTHER" id="PTHR21090:SF5">
    <property type="entry name" value="PENTAFUNCTIONAL AROM POLYPEPTIDE"/>
    <property type="match status" value="1"/>
</dbReference>
<dbReference type="UniPathway" id="UPA00053">
    <property type="reaction ID" value="UER00089"/>
</dbReference>
<feature type="domain" description="Enolpyruvate transferase" evidence="9">
    <location>
        <begin position="63"/>
        <end position="399"/>
    </location>
</feature>
<keyword evidence="6" id="KW-0057">Aromatic amino acid biosynthesis</keyword>
<evidence type="ECO:0000256" key="7">
    <source>
        <dbReference type="ARBA" id="ARBA00030046"/>
    </source>
</evidence>
<evidence type="ECO:0000313" key="10">
    <source>
        <dbReference type="EMBL" id="RGR93510.1"/>
    </source>
</evidence>
<evidence type="ECO:0000313" key="11">
    <source>
        <dbReference type="Proteomes" id="UP000285864"/>
    </source>
</evidence>
<dbReference type="PIRSF" id="PIRSF000505">
    <property type="entry name" value="EPSPS"/>
    <property type="match status" value="1"/>
</dbReference>
<dbReference type="PROSITE" id="PS00885">
    <property type="entry name" value="EPSP_SYNTHASE_2"/>
    <property type="match status" value="1"/>
</dbReference>
<dbReference type="Pfam" id="PF00275">
    <property type="entry name" value="EPSP_synthase"/>
    <property type="match status" value="2"/>
</dbReference>
<comment type="catalytic activity">
    <reaction evidence="8">
        <text>3-phosphoshikimate + phosphoenolpyruvate = 5-O-(1-carboxyvinyl)-3-phosphoshikimate + phosphate</text>
        <dbReference type="Rhea" id="RHEA:21256"/>
        <dbReference type="ChEBI" id="CHEBI:43474"/>
        <dbReference type="ChEBI" id="CHEBI:57701"/>
        <dbReference type="ChEBI" id="CHEBI:58702"/>
        <dbReference type="ChEBI" id="CHEBI:145989"/>
        <dbReference type="EC" id="2.5.1.19"/>
    </reaction>
    <physiologicalReaction direction="left-to-right" evidence="8">
        <dbReference type="Rhea" id="RHEA:21257"/>
    </physiologicalReaction>
</comment>
<dbReference type="CDD" id="cd01556">
    <property type="entry name" value="EPSP_synthase"/>
    <property type="match status" value="1"/>
</dbReference>
<accession>A0A412GFF3</accession>
<evidence type="ECO:0000256" key="6">
    <source>
        <dbReference type="ARBA" id="ARBA00023141"/>
    </source>
</evidence>
<keyword evidence="4" id="KW-0028">Amino-acid biosynthesis</keyword>
<evidence type="ECO:0000256" key="3">
    <source>
        <dbReference type="ARBA" id="ARBA00012450"/>
    </source>
</evidence>
<evidence type="ECO:0000256" key="8">
    <source>
        <dbReference type="ARBA" id="ARBA00044633"/>
    </source>
</evidence>
<reference evidence="10 11" key="1">
    <citation type="submission" date="2018-08" db="EMBL/GenBank/DDBJ databases">
        <title>A genome reference for cultivated species of the human gut microbiota.</title>
        <authorList>
            <person name="Zou Y."/>
            <person name="Xue W."/>
            <person name="Luo G."/>
        </authorList>
    </citation>
    <scope>NUCLEOTIDE SEQUENCE [LARGE SCALE GENOMIC DNA]</scope>
    <source>
        <strain evidence="10 11">AF24-2</strain>
    </source>
</reference>
<dbReference type="GO" id="GO:0003866">
    <property type="term" value="F:3-phosphoshikimate 1-carboxyvinyltransferase activity"/>
    <property type="evidence" value="ECO:0007669"/>
    <property type="project" value="UniProtKB-EC"/>
</dbReference>
<evidence type="ECO:0000259" key="9">
    <source>
        <dbReference type="Pfam" id="PF00275"/>
    </source>
</evidence>
<dbReference type="InterPro" id="IPR036968">
    <property type="entry name" value="Enolpyruvate_Tfrase_sf"/>
</dbReference>
<proteinExistence type="inferred from homology"/>
<dbReference type="InterPro" id="IPR006264">
    <property type="entry name" value="EPSP_synthase"/>
</dbReference>
<sequence>MKRIKVTSPHGINTCIQLPSSKSICNRALIINALAKGNCHPENLSDCDDTRVMIQALQHMPSIIDIMAAGTAMRFLTAFLAVGEGTHIITGTQRMQQRPISILVNALRALGTDVEYAGNEGFPPLRIVGRKLVNSEVTLPGNVSSQYISALLMIGPALTNGLKLTLTGEIVSRPYIDLTLKLMRDFGASVAWISENQLEVKPQPYQAVPYYVESDWSAASYWYEICALSEQATVCLPGLFRESPQGDSEVARLFEQLGVETVYGERKVTLRKTGKITARMEYDFVNQPDLAQTFVVTCAVMGIPFRFSGLQSLKIKETDRIAALIAEMKKLGYLITESEGSVLSWNGERCTPDTSPCIDTYEDHRMAMAFAPACIRLGYIYINHPQVVTKSYPHYWENLIHAGFNITEE</sequence>
<comment type="caution">
    <text evidence="10">The sequence shown here is derived from an EMBL/GenBank/DDBJ whole genome shotgun (WGS) entry which is preliminary data.</text>
</comment>
<dbReference type="RefSeq" id="WP_118484985.1">
    <property type="nucleotide sequence ID" value="NZ_QRUU01000055.1"/>
</dbReference>
<dbReference type="InterPro" id="IPR023193">
    <property type="entry name" value="EPSP_synthase_CS"/>
</dbReference>
<dbReference type="InterPro" id="IPR001986">
    <property type="entry name" value="Enolpyruvate_Tfrase_dom"/>
</dbReference>
<evidence type="ECO:0000256" key="2">
    <source>
        <dbReference type="ARBA" id="ARBA00009948"/>
    </source>
</evidence>
<comment type="pathway">
    <text evidence="1">Metabolic intermediate biosynthesis; chorismate biosynthesis; chorismate from D-erythrose 4-phosphate and phosphoenolpyruvate: step 6/7.</text>
</comment>
<dbReference type="Proteomes" id="UP000285864">
    <property type="component" value="Unassembled WGS sequence"/>
</dbReference>
<evidence type="ECO:0000256" key="1">
    <source>
        <dbReference type="ARBA" id="ARBA00004811"/>
    </source>
</evidence>
<evidence type="ECO:0000256" key="5">
    <source>
        <dbReference type="ARBA" id="ARBA00022679"/>
    </source>
</evidence>
<keyword evidence="5 10" id="KW-0808">Transferase</keyword>
<evidence type="ECO:0000256" key="4">
    <source>
        <dbReference type="ARBA" id="ARBA00022605"/>
    </source>
</evidence>
<feature type="domain" description="Enolpyruvate transferase" evidence="9">
    <location>
        <begin position="9"/>
        <end position="61"/>
    </location>
</feature>
<comment type="similarity">
    <text evidence="2">Belongs to the EPSP synthase family.</text>
</comment>
<organism evidence="10 11">
    <name type="scientific">Phocaeicola coprocola</name>
    <dbReference type="NCBI Taxonomy" id="310298"/>
    <lineage>
        <taxon>Bacteria</taxon>
        <taxon>Pseudomonadati</taxon>
        <taxon>Bacteroidota</taxon>
        <taxon>Bacteroidia</taxon>
        <taxon>Bacteroidales</taxon>
        <taxon>Bacteroidaceae</taxon>
        <taxon>Phocaeicola</taxon>
    </lineage>
</organism>
<dbReference type="PANTHER" id="PTHR21090">
    <property type="entry name" value="AROM/DEHYDROQUINATE SYNTHASE"/>
    <property type="match status" value="1"/>
</dbReference>